<comment type="caution">
    <text evidence="1">The sequence shown here is derived from an EMBL/GenBank/DDBJ whole genome shotgun (WGS) entry which is preliminary data.</text>
</comment>
<evidence type="ECO:0000313" key="2">
    <source>
        <dbReference type="Proteomes" id="UP000266234"/>
    </source>
</evidence>
<dbReference type="Proteomes" id="UP000266234">
    <property type="component" value="Unassembled WGS sequence"/>
</dbReference>
<evidence type="ECO:0008006" key="3">
    <source>
        <dbReference type="Google" id="ProtNLM"/>
    </source>
</evidence>
<proteinExistence type="predicted"/>
<accession>A0A395T1I2</accession>
<dbReference type="AlphaFoldDB" id="A0A395T1I2"/>
<name>A0A395T1I2_9HYPO</name>
<protein>
    <recommendedName>
        <fullName evidence="3">F-box domain-containing protein</fullName>
    </recommendedName>
</protein>
<organism evidence="1 2">
    <name type="scientific">Fusarium longipes</name>
    <dbReference type="NCBI Taxonomy" id="694270"/>
    <lineage>
        <taxon>Eukaryota</taxon>
        <taxon>Fungi</taxon>
        <taxon>Dikarya</taxon>
        <taxon>Ascomycota</taxon>
        <taxon>Pezizomycotina</taxon>
        <taxon>Sordariomycetes</taxon>
        <taxon>Hypocreomycetidae</taxon>
        <taxon>Hypocreales</taxon>
        <taxon>Nectriaceae</taxon>
        <taxon>Fusarium</taxon>
    </lineage>
</organism>
<reference evidence="1 2" key="1">
    <citation type="journal article" date="2018" name="PLoS Pathog.">
        <title>Evolution of structural diversity of trichothecenes, a family of toxins produced by plant pathogenic and entomopathogenic fungi.</title>
        <authorList>
            <person name="Proctor R.H."/>
            <person name="McCormick S.P."/>
            <person name="Kim H.S."/>
            <person name="Cardoza R.E."/>
            <person name="Stanley A.M."/>
            <person name="Lindo L."/>
            <person name="Kelly A."/>
            <person name="Brown D.W."/>
            <person name="Lee T."/>
            <person name="Vaughan M.M."/>
            <person name="Alexander N.J."/>
            <person name="Busman M."/>
            <person name="Gutierrez S."/>
        </authorList>
    </citation>
    <scope>NUCLEOTIDE SEQUENCE [LARGE SCALE GENOMIC DNA]</scope>
    <source>
        <strain evidence="1 2">NRRL 20695</strain>
    </source>
</reference>
<dbReference type="EMBL" id="PXOG01000071">
    <property type="protein sequence ID" value="RGP78249.1"/>
    <property type="molecule type" value="Genomic_DNA"/>
</dbReference>
<gene>
    <name evidence="1" type="ORF">FLONG3_3564</name>
</gene>
<keyword evidence="2" id="KW-1185">Reference proteome</keyword>
<dbReference type="OrthoDB" id="2520703at2759"/>
<evidence type="ECO:0000313" key="1">
    <source>
        <dbReference type="EMBL" id="RGP78249.1"/>
    </source>
</evidence>
<sequence>MPSTEINNDSFILRIPNEILRICFELVAQLDRELATGYNYYDARYSTMKERKRLGLNQGQINVEGQYALALTCRRFHALVMPILYTTVCVDAHEYQQEWTLQKDLFFRTIDENPALQLYIKDLKVEWDREKVNGEIIRSLVKLPRLECLALDLLNLDPGEVDLGPTPEEKATANFAEIGFRGLRAKPEAIKRLMEWPRNLHTFDLGHMICDDYDWEGMEPEPAYRWDHDKVTDVLMPQRQSLRVLRLGWLGYTLNQNAFSTWECPQLQKLTLCITYEPPTYDACLRWLSPSLKTLVLDFHYFSIQQGSYSMFTRRQYQKARRVARWAKKIKAGPGCGAKSLERIGLWVLAVNSEYGQRNHEWDYMNGCDETKNLLIYALEKLEKYGFKSFWIAPSGAEYTAEDIKTKFPKSLK</sequence>